<gene>
    <name evidence="2" type="ORF">SAMN05660226_03173</name>
</gene>
<evidence type="ECO:0000313" key="2">
    <source>
        <dbReference type="EMBL" id="SKB79173.1"/>
    </source>
</evidence>
<organism evidence="2 3">
    <name type="scientific">Parapedobacter luteus</name>
    <dbReference type="NCBI Taxonomy" id="623280"/>
    <lineage>
        <taxon>Bacteria</taxon>
        <taxon>Pseudomonadati</taxon>
        <taxon>Bacteroidota</taxon>
        <taxon>Sphingobacteriia</taxon>
        <taxon>Sphingobacteriales</taxon>
        <taxon>Sphingobacteriaceae</taxon>
        <taxon>Parapedobacter</taxon>
    </lineage>
</organism>
<feature type="signal peptide" evidence="1">
    <location>
        <begin position="1"/>
        <end position="26"/>
    </location>
</feature>
<dbReference type="Proteomes" id="UP000190541">
    <property type="component" value="Unassembled WGS sequence"/>
</dbReference>
<dbReference type="STRING" id="623280.SAMN05660226_03173"/>
<evidence type="ECO:0000313" key="3">
    <source>
        <dbReference type="Proteomes" id="UP000190541"/>
    </source>
</evidence>
<keyword evidence="1" id="KW-0732">Signal</keyword>
<proteinExistence type="predicted"/>
<evidence type="ECO:0000256" key="1">
    <source>
        <dbReference type="SAM" id="SignalP"/>
    </source>
</evidence>
<dbReference type="EMBL" id="FUYS01000008">
    <property type="protein sequence ID" value="SKB79173.1"/>
    <property type="molecule type" value="Genomic_DNA"/>
</dbReference>
<reference evidence="2 3" key="1">
    <citation type="submission" date="2017-02" db="EMBL/GenBank/DDBJ databases">
        <authorList>
            <person name="Peterson S.W."/>
        </authorList>
    </citation>
    <scope>NUCLEOTIDE SEQUENCE [LARGE SCALE GENOMIC DNA]</scope>
    <source>
        <strain evidence="2 3">DSM 22899</strain>
    </source>
</reference>
<accession>A0A1T5E5S3</accession>
<name>A0A1T5E5S3_9SPHI</name>
<feature type="chain" id="PRO_5010571183" description="Ig-like domain-containing protein" evidence="1">
    <location>
        <begin position="27"/>
        <end position="241"/>
    </location>
</feature>
<dbReference type="Gene3D" id="2.60.40.2700">
    <property type="match status" value="1"/>
</dbReference>
<keyword evidence="3" id="KW-1185">Reference proteome</keyword>
<evidence type="ECO:0008006" key="4">
    <source>
        <dbReference type="Google" id="ProtNLM"/>
    </source>
</evidence>
<sequence length="241" mass="25130">MKTTMIKCSVIATATLVFLLNRAAVAQVTPTMPGVTLFCSGMPMTLPTPGAGQQWMVRYSATSTETPTTTLALTDGTTIPAADLQTGYYYVSTIGDTTNPEVCESEMQEIAVYVFAPLSVSFTATDYCIEDVGSQAFTGTVTSADPYDTFSYQWYTVADGGTGTETPIPGATNATYEPSADIAPGTTTTYRLRAGYLVAGLRYCSADFDATVAVTAQPGAPTITIEGAAGQTPEGPTGGDE</sequence>
<dbReference type="AlphaFoldDB" id="A0A1T5E5S3"/>
<protein>
    <recommendedName>
        <fullName evidence="4">Ig-like domain-containing protein</fullName>
    </recommendedName>
</protein>